<evidence type="ECO:0000256" key="8">
    <source>
        <dbReference type="ARBA" id="ARBA00023136"/>
    </source>
</evidence>
<keyword evidence="2" id="KW-0813">Transport</keyword>
<keyword evidence="12" id="KW-0732">Signal</keyword>
<dbReference type="Pfam" id="PF02653">
    <property type="entry name" value="BPD_transp_2"/>
    <property type="match status" value="1"/>
</dbReference>
<dbReference type="InterPro" id="IPR037294">
    <property type="entry name" value="ABC_BtuC-like"/>
</dbReference>
<dbReference type="GO" id="GO:0015188">
    <property type="term" value="F:L-isoleucine transmembrane transporter activity"/>
    <property type="evidence" value="ECO:0007669"/>
    <property type="project" value="TreeGrafter"/>
</dbReference>
<dbReference type="Gene3D" id="2.60.40.10">
    <property type="entry name" value="Immunoglobulins"/>
    <property type="match status" value="1"/>
</dbReference>
<dbReference type="InterPro" id="IPR001851">
    <property type="entry name" value="ABC_transp_permease"/>
</dbReference>
<feature type="transmembrane region" description="Helical" evidence="11">
    <location>
        <begin position="316"/>
        <end position="333"/>
    </location>
</feature>
<keyword evidence="5 11" id="KW-0812">Transmembrane</keyword>
<dbReference type="PANTHER" id="PTHR11795:SF371">
    <property type="entry name" value="HIGH-AFFINITY BRANCHED-CHAIN AMINO ACID TRANSPORT SYSTEM PERMEASE PROTEIN LIVH"/>
    <property type="match status" value="1"/>
</dbReference>
<comment type="subcellular location">
    <subcellularLocation>
        <location evidence="1">Cell membrane</location>
        <topology evidence="1">Multi-pass membrane protein</topology>
    </subcellularLocation>
</comment>
<dbReference type="InterPro" id="IPR013783">
    <property type="entry name" value="Ig-like_fold"/>
</dbReference>
<feature type="chain" id="PRO_5032666706" evidence="12">
    <location>
        <begin position="25"/>
        <end position="464"/>
    </location>
</feature>
<evidence type="ECO:0000256" key="12">
    <source>
        <dbReference type="SAM" id="SignalP"/>
    </source>
</evidence>
<comment type="caution">
    <text evidence="13">The sequence shown here is derived from an EMBL/GenBank/DDBJ whole genome shotgun (WGS) entry which is preliminary data.</text>
</comment>
<dbReference type="SUPFAM" id="SSF49478">
    <property type="entry name" value="Cna protein B-type domain"/>
    <property type="match status" value="1"/>
</dbReference>
<keyword evidence="4" id="KW-0997">Cell inner membrane</keyword>
<evidence type="ECO:0000256" key="3">
    <source>
        <dbReference type="ARBA" id="ARBA00022475"/>
    </source>
</evidence>
<dbReference type="Pfam" id="PF13620">
    <property type="entry name" value="CarboxypepD_reg"/>
    <property type="match status" value="1"/>
</dbReference>
<dbReference type="GO" id="GO:0042941">
    <property type="term" value="P:D-alanine transmembrane transport"/>
    <property type="evidence" value="ECO:0007669"/>
    <property type="project" value="TreeGrafter"/>
</dbReference>
<feature type="transmembrane region" description="Helical" evidence="11">
    <location>
        <begin position="185"/>
        <end position="206"/>
    </location>
</feature>
<dbReference type="GO" id="GO:0015192">
    <property type="term" value="F:L-phenylalanine transmembrane transporter activity"/>
    <property type="evidence" value="ECO:0007669"/>
    <property type="project" value="TreeGrafter"/>
</dbReference>
<evidence type="ECO:0000256" key="10">
    <source>
        <dbReference type="SAM" id="MobiDB-lite"/>
    </source>
</evidence>
<keyword evidence="3" id="KW-1003">Cell membrane</keyword>
<dbReference type="GO" id="GO:0005304">
    <property type="term" value="F:L-valine transmembrane transporter activity"/>
    <property type="evidence" value="ECO:0007669"/>
    <property type="project" value="TreeGrafter"/>
</dbReference>
<feature type="transmembrane region" description="Helical" evidence="11">
    <location>
        <begin position="387"/>
        <end position="405"/>
    </location>
</feature>
<evidence type="ECO:0000256" key="4">
    <source>
        <dbReference type="ARBA" id="ARBA00022519"/>
    </source>
</evidence>
<dbReference type="InterPro" id="IPR052157">
    <property type="entry name" value="BCAA_transport_permease"/>
</dbReference>
<feature type="signal peptide" evidence="12">
    <location>
        <begin position="1"/>
        <end position="24"/>
    </location>
</feature>
<keyword evidence="7 11" id="KW-1133">Transmembrane helix</keyword>
<accession>A0A852VPP3</accession>
<feature type="transmembrane region" description="Helical" evidence="11">
    <location>
        <begin position="235"/>
        <end position="255"/>
    </location>
</feature>
<proteinExistence type="inferred from homology"/>
<dbReference type="GO" id="GO:1903806">
    <property type="term" value="P:L-isoleucine import across plasma membrane"/>
    <property type="evidence" value="ECO:0007669"/>
    <property type="project" value="TreeGrafter"/>
</dbReference>
<feature type="region of interest" description="Disordered" evidence="10">
    <location>
        <begin position="29"/>
        <end position="53"/>
    </location>
</feature>
<organism evidence="13 14">
    <name type="scientific">Janibacter cremeus</name>
    <dbReference type="NCBI Taxonomy" id="1285192"/>
    <lineage>
        <taxon>Bacteria</taxon>
        <taxon>Bacillati</taxon>
        <taxon>Actinomycetota</taxon>
        <taxon>Actinomycetes</taxon>
        <taxon>Micrococcales</taxon>
        <taxon>Intrasporangiaceae</taxon>
        <taxon>Janibacter</taxon>
    </lineage>
</organism>
<evidence type="ECO:0000256" key="1">
    <source>
        <dbReference type="ARBA" id="ARBA00004651"/>
    </source>
</evidence>
<name>A0A852VPP3_9MICO</name>
<keyword evidence="14" id="KW-1185">Reference proteome</keyword>
<evidence type="ECO:0000313" key="14">
    <source>
        <dbReference type="Proteomes" id="UP000554054"/>
    </source>
</evidence>
<dbReference type="GO" id="GO:0005975">
    <property type="term" value="P:carbohydrate metabolic process"/>
    <property type="evidence" value="ECO:0007669"/>
    <property type="project" value="UniProtKB-ARBA"/>
</dbReference>
<sequence>MRTRFAVAFAALLFTLLVAPAAWASTTLTTASTSAEEPTGVGITGTLRGPDREPVKGATLTASADGSEVGTATTDAEGEWRIEVPEPGTYSVALDVDTLPKGMKTRDKGGEELPEVEVRSGRDSTVIFALIANDEQQEAATPTTSATSSGDEGASDPQADSGSAGTSGSGFTGRFLQLVVEGVKYGTIIAITSVGLSLVFGTTGLINFAHGELVTLGAIAAFFFSAGAFNLPLALAAVLAILIGGAAGAVLERGLWRPLRLRGTGLIQMFIISIGVSLFLRHLLLVLYGGRRQQYDQYALQKEIDFGPVSITPRDLTVTVIAILVIIGVGLMLQRTRIGKAMRAVSDNRDLAESSGIDVNRVILFVWILGGGLAALGGVFYGLTTAVYWDMGFNLLLLMFAGVILGGLGSAFGAVVGSLVVGLVAQLSTLWFPTELQNAWALLALIIVLLVRPQGILGRAERVG</sequence>
<feature type="compositionally biased region" description="Low complexity" evidence="10">
    <location>
        <begin position="139"/>
        <end position="149"/>
    </location>
</feature>
<reference evidence="13 14" key="1">
    <citation type="submission" date="2020-07" db="EMBL/GenBank/DDBJ databases">
        <title>Sequencing the genomes of 1000 actinobacteria strains.</title>
        <authorList>
            <person name="Klenk H.-P."/>
        </authorList>
    </citation>
    <scope>NUCLEOTIDE SEQUENCE [LARGE SCALE GENOMIC DNA]</scope>
    <source>
        <strain evidence="13 14">DSM 26154</strain>
    </source>
</reference>
<gene>
    <name evidence="13" type="ORF">BJY20_000085</name>
</gene>
<evidence type="ECO:0000256" key="6">
    <source>
        <dbReference type="ARBA" id="ARBA00022970"/>
    </source>
</evidence>
<dbReference type="RefSeq" id="WP_185989710.1">
    <property type="nucleotide sequence ID" value="NZ_JACCAE010000001.1"/>
</dbReference>
<dbReference type="PANTHER" id="PTHR11795">
    <property type="entry name" value="BRANCHED-CHAIN AMINO ACID TRANSPORT SYSTEM PERMEASE PROTEIN LIVH"/>
    <property type="match status" value="1"/>
</dbReference>
<evidence type="ECO:0000256" key="9">
    <source>
        <dbReference type="ARBA" id="ARBA00037998"/>
    </source>
</evidence>
<dbReference type="GO" id="GO:0015190">
    <property type="term" value="F:L-leucine transmembrane transporter activity"/>
    <property type="evidence" value="ECO:0007669"/>
    <property type="project" value="TreeGrafter"/>
</dbReference>
<evidence type="ECO:0000256" key="11">
    <source>
        <dbReference type="SAM" id="Phobius"/>
    </source>
</evidence>
<dbReference type="GO" id="GO:0015808">
    <property type="term" value="P:L-alanine transport"/>
    <property type="evidence" value="ECO:0007669"/>
    <property type="project" value="TreeGrafter"/>
</dbReference>
<comment type="similarity">
    <text evidence="9">Belongs to the binding-protein-dependent transport system permease family. LivHM subfamily.</text>
</comment>
<feature type="transmembrane region" description="Helical" evidence="11">
    <location>
        <begin position="267"/>
        <end position="288"/>
    </location>
</feature>
<evidence type="ECO:0000256" key="7">
    <source>
        <dbReference type="ARBA" id="ARBA00022989"/>
    </source>
</evidence>
<keyword evidence="8 11" id="KW-0472">Membrane</keyword>
<feature type="transmembrane region" description="Helical" evidence="11">
    <location>
        <begin position="439"/>
        <end position="457"/>
    </location>
</feature>
<keyword evidence="6" id="KW-0029">Amino-acid transport</keyword>
<feature type="region of interest" description="Disordered" evidence="10">
    <location>
        <begin position="136"/>
        <end position="167"/>
    </location>
</feature>
<dbReference type="AlphaFoldDB" id="A0A852VPP3"/>
<dbReference type="CDD" id="cd06582">
    <property type="entry name" value="TM_PBP1_LivH_like"/>
    <property type="match status" value="1"/>
</dbReference>
<evidence type="ECO:0000313" key="13">
    <source>
        <dbReference type="EMBL" id="NYF96693.1"/>
    </source>
</evidence>
<feature type="compositionally biased region" description="Low complexity" evidence="10">
    <location>
        <begin position="29"/>
        <end position="39"/>
    </location>
</feature>
<dbReference type="Proteomes" id="UP000554054">
    <property type="component" value="Unassembled WGS sequence"/>
</dbReference>
<dbReference type="EMBL" id="JACCAE010000001">
    <property type="protein sequence ID" value="NYF96693.1"/>
    <property type="molecule type" value="Genomic_DNA"/>
</dbReference>
<dbReference type="Gene3D" id="1.10.3470.10">
    <property type="entry name" value="ABC transporter involved in vitamin B12 uptake, BtuC"/>
    <property type="match status" value="1"/>
</dbReference>
<evidence type="ECO:0000256" key="2">
    <source>
        <dbReference type="ARBA" id="ARBA00022448"/>
    </source>
</evidence>
<evidence type="ECO:0000256" key="5">
    <source>
        <dbReference type="ARBA" id="ARBA00022692"/>
    </source>
</evidence>
<feature type="transmembrane region" description="Helical" evidence="11">
    <location>
        <begin position="362"/>
        <end position="381"/>
    </location>
</feature>
<protein>
    <submittedName>
        <fullName evidence="13">Branched-chain amino acid transport system permease protein</fullName>
    </submittedName>
</protein>
<dbReference type="GO" id="GO:0005886">
    <property type="term" value="C:plasma membrane"/>
    <property type="evidence" value="ECO:0007669"/>
    <property type="project" value="UniProtKB-SubCell"/>
</dbReference>